<dbReference type="EMBL" id="LNZB01000002">
    <property type="protein sequence ID" value="KTD83067.1"/>
    <property type="molecule type" value="Genomic_DNA"/>
</dbReference>
<dbReference type="Proteomes" id="UP000054729">
    <property type="component" value="Unassembled WGS sequence"/>
</dbReference>
<dbReference type="Pfam" id="PF13561">
    <property type="entry name" value="adh_short_C2"/>
    <property type="match status" value="1"/>
</dbReference>
<dbReference type="AlphaFoldDB" id="A0A0W1ANY8"/>
<dbReference type="OrthoDB" id="9787486at2"/>
<evidence type="ECO:0000256" key="2">
    <source>
        <dbReference type="ARBA" id="ARBA00023002"/>
    </source>
</evidence>
<evidence type="ECO:0000313" key="4">
    <source>
        <dbReference type="Proteomes" id="UP000054729"/>
    </source>
</evidence>
<dbReference type="NCBIfam" id="NF005754">
    <property type="entry name" value="PRK07578.1"/>
    <property type="match status" value="1"/>
</dbReference>
<dbReference type="PANTHER" id="PTHR43477:SF1">
    <property type="entry name" value="DIHYDROANTICAPSIN 7-DEHYDROGENASE"/>
    <property type="match status" value="1"/>
</dbReference>
<proteinExistence type="inferred from homology"/>
<comment type="caution">
    <text evidence="3">The sequence shown here is derived from an EMBL/GenBank/DDBJ whole genome shotgun (WGS) entry which is preliminary data.</text>
</comment>
<reference evidence="3 4" key="1">
    <citation type="submission" date="2015-11" db="EMBL/GenBank/DDBJ databases">
        <title>Genomic analysis of 38 Legionella species identifies large and diverse effector repertoires.</title>
        <authorList>
            <person name="Burstein D."/>
            <person name="Amaro F."/>
            <person name="Zusman T."/>
            <person name="Lifshitz Z."/>
            <person name="Cohen O."/>
            <person name="Gilbert J.A."/>
            <person name="Pupko T."/>
            <person name="Shuman H.A."/>
            <person name="Segal G."/>
        </authorList>
    </citation>
    <scope>NUCLEOTIDE SEQUENCE [LARGE SCALE GENOMIC DNA]</scope>
    <source>
        <strain evidence="3 4">ATCC 51914</strain>
    </source>
</reference>
<dbReference type="STRING" id="66969.Lwal_0055"/>
<dbReference type="PANTHER" id="PTHR43477">
    <property type="entry name" value="DIHYDROANTICAPSIN 7-DEHYDROGENASE"/>
    <property type="match status" value="1"/>
</dbReference>
<protein>
    <submittedName>
        <fullName evidence="3">Dehydrogenase</fullName>
    </submittedName>
</protein>
<evidence type="ECO:0000313" key="3">
    <source>
        <dbReference type="EMBL" id="KTD83067.1"/>
    </source>
</evidence>
<dbReference type="PATRIC" id="fig|66969.6.peg.60"/>
<dbReference type="SUPFAM" id="SSF51735">
    <property type="entry name" value="NAD(P)-binding Rossmann-fold domains"/>
    <property type="match status" value="1"/>
</dbReference>
<dbReference type="InterPro" id="IPR036291">
    <property type="entry name" value="NAD(P)-bd_dom_sf"/>
</dbReference>
<dbReference type="InterPro" id="IPR051122">
    <property type="entry name" value="SDR_DHRS6-like"/>
</dbReference>
<name>A0A0W1ANY8_9GAMM</name>
<dbReference type="CDD" id="cd11731">
    <property type="entry name" value="Lin1944_like_SDR_c"/>
    <property type="match status" value="1"/>
</dbReference>
<dbReference type="RefSeq" id="WP_058478932.1">
    <property type="nucleotide sequence ID" value="NZ_CAAAIQ010000029.1"/>
</dbReference>
<dbReference type="GO" id="GO:0016491">
    <property type="term" value="F:oxidoreductase activity"/>
    <property type="evidence" value="ECO:0007669"/>
    <property type="project" value="UniProtKB-KW"/>
</dbReference>
<dbReference type="InterPro" id="IPR002347">
    <property type="entry name" value="SDR_fam"/>
</dbReference>
<sequence>MRILVIGGTGTIGQSVAKELSLRHEVIIAAREHGEVRVDIADKNSIEMMFQTVGKVDAVVSTTGKVHFGAFHEITEAQYALGLNNKLMGQVNLVSIGLNYLNDRGSFTLTSGILNRDPIRLGSSASMVNGAIDGFVKAAAIEMPRGLRINVVSPTVVSESMDKYADFFRGFEPVSAARVALAYVKSVEGAQTGQIYCVI</sequence>
<gene>
    <name evidence="3" type="ORF">Lwal_0055</name>
</gene>
<organism evidence="3 4">
    <name type="scientific">Legionella waltersii</name>
    <dbReference type="NCBI Taxonomy" id="66969"/>
    <lineage>
        <taxon>Bacteria</taxon>
        <taxon>Pseudomonadati</taxon>
        <taxon>Pseudomonadota</taxon>
        <taxon>Gammaproteobacteria</taxon>
        <taxon>Legionellales</taxon>
        <taxon>Legionellaceae</taxon>
        <taxon>Legionella</taxon>
    </lineage>
</organism>
<comment type="similarity">
    <text evidence="1">Belongs to the short-chain dehydrogenases/reductases (SDR) family.</text>
</comment>
<accession>A0A0W1ANY8</accession>
<keyword evidence="4" id="KW-1185">Reference proteome</keyword>
<dbReference type="Gene3D" id="3.40.50.720">
    <property type="entry name" value="NAD(P)-binding Rossmann-like Domain"/>
    <property type="match status" value="1"/>
</dbReference>
<dbReference type="PRINTS" id="PR00081">
    <property type="entry name" value="GDHRDH"/>
</dbReference>
<keyword evidence="2" id="KW-0560">Oxidoreductase</keyword>
<evidence type="ECO:0000256" key="1">
    <source>
        <dbReference type="ARBA" id="ARBA00006484"/>
    </source>
</evidence>